<accession>A0A1H7B9R3</accession>
<dbReference type="Proteomes" id="UP000199223">
    <property type="component" value="Unassembled WGS sequence"/>
</dbReference>
<keyword evidence="3" id="KW-1185">Reference proteome</keyword>
<keyword evidence="1" id="KW-0812">Transmembrane</keyword>
<evidence type="ECO:0000313" key="2">
    <source>
        <dbReference type="EMBL" id="SEJ71040.1"/>
    </source>
</evidence>
<dbReference type="RefSeq" id="WP_092265194.1">
    <property type="nucleotide sequence ID" value="NZ_FNZA01000015.1"/>
</dbReference>
<proteinExistence type="predicted"/>
<keyword evidence="1" id="KW-0472">Membrane</keyword>
<sequence length="114" mass="12085">MPTPEVETRAHALSRLILHGLGLGLAACLLATALGYLLVAPHLIGVVQALEIAGGGLGLLTLMLWWGSLGRARRDRLTLDPHAVPAQDGVPWPLLLRLLIAAGCCFALRAWLVV</sequence>
<feature type="transmembrane region" description="Helical" evidence="1">
    <location>
        <begin position="45"/>
        <end position="66"/>
    </location>
</feature>
<keyword evidence="1" id="KW-1133">Transmembrane helix</keyword>
<feature type="transmembrane region" description="Helical" evidence="1">
    <location>
        <begin position="16"/>
        <end position="39"/>
    </location>
</feature>
<name>A0A1H7B9R3_9DEIO</name>
<protein>
    <submittedName>
        <fullName evidence="2">Uncharacterized protein</fullName>
    </submittedName>
</protein>
<reference evidence="3" key="1">
    <citation type="submission" date="2016-10" db="EMBL/GenBank/DDBJ databases">
        <authorList>
            <person name="Varghese N."/>
            <person name="Submissions S."/>
        </authorList>
    </citation>
    <scope>NUCLEOTIDE SEQUENCE [LARGE SCALE GENOMIC DNA]</scope>
    <source>
        <strain evidence="3">CGMCC 1.10218</strain>
    </source>
</reference>
<evidence type="ECO:0000256" key="1">
    <source>
        <dbReference type="SAM" id="Phobius"/>
    </source>
</evidence>
<feature type="transmembrane region" description="Helical" evidence="1">
    <location>
        <begin position="94"/>
        <end position="112"/>
    </location>
</feature>
<gene>
    <name evidence="2" type="ORF">SAMN04488058_11541</name>
</gene>
<dbReference type="EMBL" id="FNZA01000015">
    <property type="protein sequence ID" value="SEJ71040.1"/>
    <property type="molecule type" value="Genomic_DNA"/>
</dbReference>
<organism evidence="2 3">
    <name type="scientific">Deinococcus reticulitermitis</name>
    <dbReference type="NCBI Taxonomy" id="856736"/>
    <lineage>
        <taxon>Bacteria</taxon>
        <taxon>Thermotogati</taxon>
        <taxon>Deinococcota</taxon>
        <taxon>Deinococci</taxon>
        <taxon>Deinococcales</taxon>
        <taxon>Deinococcaceae</taxon>
        <taxon>Deinococcus</taxon>
    </lineage>
</organism>
<evidence type="ECO:0000313" key="3">
    <source>
        <dbReference type="Proteomes" id="UP000199223"/>
    </source>
</evidence>
<dbReference type="AlphaFoldDB" id="A0A1H7B9R3"/>